<gene>
    <name evidence="1" type="ORF">MNB_SUP05-SYMBIONT-4-3</name>
    <name evidence="2" type="ORF">MNB_SUP05-SYMBIONT-5-725</name>
</gene>
<dbReference type="Pfam" id="PF13414">
    <property type="entry name" value="TPR_11"/>
    <property type="match status" value="1"/>
</dbReference>
<organism evidence="1">
    <name type="scientific">hydrothermal vent metagenome</name>
    <dbReference type="NCBI Taxonomy" id="652676"/>
    <lineage>
        <taxon>unclassified sequences</taxon>
        <taxon>metagenomes</taxon>
        <taxon>ecological metagenomes</taxon>
    </lineage>
</organism>
<dbReference type="EMBL" id="FPHZ01000221">
    <property type="protein sequence ID" value="SFV89319.1"/>
    <property type="molecule type" value="Genomic_DNA"/>
</dbReference>
<evidence type="ECO:0000313" key="2">
    <source>
        <dbReference type="EMBL" id="SFV89319.1"/>
    </source>
</evidence>
<proteinExistence type="predicted"/>
<dbReference type="EMBL" id="FPHY01000187">
    <property type="protein sequence ID" value="SFV87311.1"/>
    <property type="molecule type" value="Genomic_DNA"/>
</dbReference>
<evidence type="ECO:0000313" key="1">
    <source>
        <dbReference type="EMBL" id="SFV87311.1"/>
    </source>
</evidence>
<name>A0A1W1E0G1_9ZZZZ</name>
<dbReference type="SMART" id="SM00028">
    <property type="entry name" value="TPR"/>
    <property type="match status" value="2"/>
</dbReference>
<accession>A0A1W1E0G1</accession>
<dbReference type="InterPro" id="IPR019734">
    <property type="entry name" value="TPR_rpt"/>
</dbReference>
<dbReference type="SUPFAM" id="SSF48452">
    <property type="entry name" value="TPR-like"/>
    <property type="match status" value="1"/>
</dbReference>
<dbReference type="AlphaFoldDB" id="A0A1W1E0G1"/>
<reference evidence="1" key="1">
    <citation type="submission" date="2016-10" db="EMBL/GenBank/DDBJ databases">
        <authorList>
            <person name="de Groot N.N."/>
        </authorList>
    </citation>
    <scope>NUCLEOTIDE SEQUENCE</scope>
</reference>
<dbReference type="PROSITE" id="PS50005">
    <property type="entry name" value="TPR"/>
    <property type="match status" value="1"/>
</dbReference>
<dbReference type="Gene3D" id="1.25.40.10">
    <property type="entry name" value="Tetratricopeptide repeat domain"/>
    <property type="match status" value="1"/>
</dbReference>
<dbReference type="InterPro" id="IPR011990">
    <property type="entry name" value="TPR-like_helical_dom_sf"/>
</dbReference>
<sequence length="157" mass="17626">MQTKQFFLWAIVALGLGSYPVFSMPKNSSKILQQVNQMMESKTFESTEKKLQAVIQKSPNKRAYVDLANLYMANNKNKKAVVSYQQAILLDPTDAKLFTAMSIAYLHLGFYSMSKAMAEQALTLNPKLGHANKIIKYISKKQEVLKKAAEASKQANN</sequence>
<protein>
    <submittedName>
        <fullName evidence="1">Uncharacterized protein</fullName>
    </submittedName>
</protein>